<accession>A0A6J8EMI6</accession>
<dbReference type="Proteomes" id="UP000507470">
    <property type="component" value="Unassembled WGS sequence"/>
</dbReference>
<name>A0A6J8EMI6_MYTCO</name>
<organism evidence="1 2">
    <name type="scientific">Mytilus coruscus</name>
    <name type="common">Sea mussel</name>
    <dbReference type="NCBI Taxonomy" id="42192"/>
    <lineage>
        <taxon>Eukaryota</taxon>
        <taxon>Metazoa</taxon>
        <taxon>Spiralia</taxon>
        <taxon>Lophotrochozoa</taxon>
        <taxon>Mollusca</taxon>
        <taxon>Bivalvia</taxon>
        <taxon>Autobranchia</taxon>
        <taxon>Pteriomorphia</taxon>
        <taxon>Mytilida</taxon>
        <taxon>Mytiloidea</taxon>
        <taxon>Mytilidae</taxon>
        <taxon>Mytilinae</taxon>
        <taxon>Mytilus</taxon>
    </lineage>
</organism>
<dbReference type="AlphaFoldDB" id="A0A6J8EMI6"/>
<gene>
    <name evidence="1" type="ORF">MCOR_53762</name>
</gene>
<keyword evidence="2" id="KW-1185">Reference proteome</keyword>
<reference evidence="1 2" key="1">
    <citation type="submission" date="2020-06" db="EMBL/GenBank/DDBJ databases">
        <authorList>
            <person name="Li R."/>
            <person name="Bekaert M."/>
        </authorList>
    </citation>
    <scope>NUCLEOTIDE SEQUENCE [LARGE SCALE GENOMIC DNA]</scope>
    <source>
        <strain evidence="2">wild</strain>
    </source>
</reference>
<proteinExistence type="predicted"/>
<sequence>MSDGDVYGNSPFRISLQRPILTSHSSPASGRDDEINVSRNVLDDIKLKFEYSKTNGRTYVENEKDWAKLLTLANIETATRNIALSTAIYVTLCAVFLKNVPKNETETLVRLFESLSSTQTFDEQFGNKLEDFIRVSCKQNATFFLHFEIVIHCDEIIEIGIFEKIGGKYGHNLLLAIANVKSLLPFSFSNGASSYAGFCS</sequence>
<protein>
    <submittedName>
        <fullName evidence="1">Uncharacterized protein</fullName>
    </submittedName>
</protein>
<evidence type="ECO:0000313" key="2">
    <source>
        <dbReference type="Proteomes" id="UP000507470"/>
    </source>
</evidence>
<dbReference type="EMBL" id="CACVKT020009374">
    <property type="protein sequence ID" value="CAC5421668.1"/>
    <property type="molecule type" value="Genomic_DNA"/>
</dbReference>
<evidence type="ECO:0000313" key="1">
    <source>
        <dbReference type="EMBL" id="CAC5421668.1"/>
    </source>
</evidence>